<dbReference type="InterPro" id="IPR045864">
    <property type="entry name" value="aa-tRNA-synth_II/BPL/LPL"/>
</dbReference>
<comment type="function">
    <text evidence="6">Acts both as a biotin--[acetyl-CoA-carboxylase] ligase and a biotin-operon repressor. In the presence of ATP, BirA activates biotin to form the BirA-biotinyl-5'-adenylate (BirA-bio-5'-AMP or holoBirA) complex. HoloBirA can either transfer the biotinyl moiety to the biotin carboxyl carrier protein (BCCP) subunit of acetyl-CoA carboxylase, or bind to the biotin operator site and inhibit transcription of the operon.</text>
</comment>
<evidence type="ECO:0000313" key="9">
    <source>
        <dbReference type="Proteomes" id="UP001595962"/>
    </source>
</evidence>
<dbReference type="Pfam" id="PF08279">
    <property type="entry name" value="HTH_11"/>
    <property type="match status" value="1"/>
</dbReference>
<dbReference type="Pfam" id="PF03099">
    <property type="entry name" value="BPL_LplA_LipB"/>
    <property type="match status" value="1"/>
</dbReference>
<keyword evidence="6" id="KW-0804">Transcription</keyword>
<dbReference type="InterPro" id="IPR036388">
    <property type="entry name" value="WH-like_DNA-bd_sf"/>
</dbReference>
<comment type="similarity">
    <text evidence="6">Belongs to the biotin--protein ligase family.</text>
</comment>
<evidence type="ECO:0000256" key="3">
    <source>
        <dbReference type="ARBA" id="ARBA00022840"/>
    </source>
</evidence>
<dbReference type="Gene3D" id="3.30.930.10">
    <property type="entry name" value="Bira Bifunctional Protein, Domain 2"/>
    <property type="match status" value="1"/>
</dbReference>
<dbReference type="CDD" id="cd16442">
    <property type="entry name" value="BPL"/>
    <property type="match status" value="1"/>
</dbReference>
<evidence type="ECO:0000256" key="2">
    <source>
        <dbReference type="ARBA" id="ARBA00022741"/>
    </source>
</evidence>
<accession>A0ABV9JS51</accession>
<evidence type="ECO:0000256" key="6">
    <source>
        <dbReference type="HAMAP-Rule" id="MF_00978"/>
    </source>
</evidence>
<keyword evidence="4 6" id="KW-0092">Biotin</keyword>
<evidence type="ECO:0000256" key="1">
    <source>
        <dbReference type="ARBA" id="ARBA00022598"/>
    </source>
</evidence>
<reference evidence="9" key="1">
    <citation type="journal article" date="2019" name="Int. J. Syst. Evol. Microbiol.">
        <title>The Global Catalogue of Microorganisms (GCM) 10K type strain sequencing project: providing services to taxonomists for standard genome sequencing and annotation.</title>
        <authorList>
            <consortium name="The Broad Institute Genomics Platform"/>
            <consortium name="The Broad Institute Genome Sequencing Center for Infectious Disease"/>
            <person name="Wu L."/>
            <person name="Ma J."/>
        </authorList>
    </citation>
    <scope>NUCLEOTIDE SEQUENCE [LARGE SCALE GENOMIC DNA]</scope>
    <source>
        <strain evidence="9">DT28</strain>
    </source>
</reference>
<dbReference type="EC" id="6.3.4.15" evidence="6"/>
<feature type="DNA-binding region" description="H-T-H motif" evidence="6">
    <location>
        <begin position="27"/>
        <end position="46"/>
    </location>
</feature>
<dbReference type="PANTHER" id="PTHR12835:SF5">
    <property type="entry name" value="BIOTIN--PROTEIN LIGASE"/>
    <property type="match status" value="1"/>
</dbReference>
<comment type="caution">
    <text evidence="8">The sequence shown here is derived from an EMBL/GenBank/DDBJ whole genome shotgun (WGS) entry which is preliminary data.</text>
</comment>
<evidence type="ECO:0000313" key="8">
    <source>
        <dbReference type="EMBL" id="MFC4657040.1"/>
    </source>
</evidence>
<dbReference type="CDD" id="cd00090">
    <property type="entry name" value="HTH_ARSR"/>
    <property type="match status" value="1"/>
</dbReference>
<proteinExistence type="inferred from homology"/>
<evidence type="ECO:0000259" key="7">
    <source>
        <dbReference type="PROSITE" id="PS51733"/>
    </source>
</evidence>
<dbReference type="Gene3D" id="2.30.30.100">
    <property type="match status" value="1"/>
</dbReference>
<dbReference type="InterPro" id="IPR030855">
    <property type="entry name" value="Bifunct_BirA"/>
</dbReference>
<feature type="domain" description="BPL/LPL catalytic" evidence="7">
    <location>
        <begin position="74"/>
        <end position="264"/>
    </location>
</feature>
<keyword evidence="2 6" id="KW-0547">Nucleotide-binding</keyword>
<dbReference type="InterPro" id="IPR008988">
    <property type="entry name" value="Transcriptional_repressor_C"/>
</dbReference>
<dbReference type="InterPro" id="IPR004408">
    <property type="entry name" value="Biotin_CoA_COase_ligase"/>
</dbReference>
<comment type="catalytic activity">
    <reaction evidence="5 6">
        <text>biotin + L-lysyl-[protein] + ATP = N(6)-biotinyl-L-lysyl-[protein] + AMP + diphosphate + H(+)</text>
        <dbReference type="Rhea" id="RHEA:11756"/>
        <dbReference type="Rhea" id="RHEA-COMP:9752"/>
        <dbReference type="Rhea" id="RHEA-COMP:10505"/>
        <dbReference type="ChEBI" id="CHEBI:15378"/>
        <dbReference type="ChEBI" id="CHEBI:29969"/>
        <dbReference type="ChEBI" id="CHEBI:30616"/>
        <dbReference type="ChEBI" id="CHEBI:33019"/>
        <dbReference type="ChEBI" id="CHEBI:57586"/>
        <dbReference type="ChEBI" id="CHEBI:83144"/>
        <dbReference type="ChEBI" id="CHEBI:456215"/>
        <dbReference type="EC" id="6.3.4.15"/>
    </reaction>
</comment>
<dbReference type="SUPFAM" id="SSF50037">
    <property type="entry name" value="C-terminal domain of transcriptional repressors"/>
    <property type="match status" value="1"/>
</dbReference>
<dbReference type="NCBIfam" id="TIGR00121">
    <property type="entry name" value="birA_ligase"/>
    <property type="match status" value="1"/>
</dbReference>
<dbReference type="RefSeq" id="WP_377336686.1">
    <property type="nucleotide sequence ID" value="NZ_JBHSGB010000020.1"/>
</dbReference>
<keyword evidence="1 6" id="KW-0436">Ligase</keyword>
<dbReference type="NCBIfam" id="NF008847">
    <property type="entry name" value="PRK11886.1-2"/>
    <property type="match status" value="1"/>
</dbReference>
<keyword evidence="6" id="KW-0805">Transcription regulation</keyword>
<keyword evidence="6" id="KW-0678">Repressor</keyword>
<keyword evidence="9" id="KW-1185">Reference proteome</keyword>
<feature type="binding site" evidence="6">
    <location>
        <position position="121"/>
    </location>
    <ligand>
        <name>biotin</name>
        <dbReference type="ChEBI" id="CHEBI:57586"/>
    </ligand>
</feature>
<dbReference type="InterPro" id="IPR011991">
    <property type="entry name" value="ArsR-like_HTH"/>
</dbReference>
<dbReference type="InterPro" id="IPR013196">
    <property type="entry name" value="HTH_11"/>
</dbReference>
<feature type="binding site" evidence="6">
    <location>
        <begin position="95"/>
        <end position="97"/>
    </location>
    <ligand>
        <name>biotin</name>
        <dbReference type="ChEBI" id="CHEBI:57586"/>
    </ligand>
</feature>
<dbReference type="HAMAP" id="MF_00978">
    <property type="entry name" value="Bifunct_BirA"/>
    <property type="match status" value="1"/>
</dbReference>
<evidence type="ECO:0000256" key="4">
    <source>
        <dbReference type="ARBA" id="ARBA00023267"/>
    </source>
</evidence>
<dbReference type="InterPro" id="IPR036390">
    <property type="entry name" value="WH_DNA-bd_sf"/>
</dbReference>
<name>A0ABV9JS51_9GAMM</name>
<organism evidence="8 9">
    <name type="scientific">Rheinheimera marina</name>
    <dbReference type="NCBI Taxonomy" id="1774958"/>
    <lineage>
        <taxon>Bacteria</taxon>
        <taxon>Pseudomonadati</taxon>
        <taxon>Pseudomonadota</taxon>
        <taxon>Gammaproteobacteria</taxon>
        <taxon>Chromatiales</taxon>
        <taxon>Chromatiaceae</taxon>
        <taxon>Rheinheimera</taxon>
    </lineage>
</organism>
<dbReference type="PROSITE" id="PS51733">
    <property type="entry name" value="BPL_LPL_CATALYTIC"/>
    <property type="match status" value="1"/>
</dbReference>
<dbReference type="InterPro" id="IPR004143">
    <property type="entry name" value="BPL_LPL_catalytic"/>
</dbReference>
<evidence type="ECO:0000256" key="5">
    <source>
        <dbReference type="ARBA" id="ARBA00047846"/>
    </source>
</evidence>
<dbReference type="InterPro" id="IPR003142">
    <property type="entry name" value="BPL_C"/>
</dbReference>
<sequence length="335" mass="36688">MSKVLAHSLAVQRQLVLYLANGELCSGEWLGQQLGISRAAIAKHLEQLESYGLDLYKIKGKGYRLAEPLQLLDAAQIKQQQLWAAPVWVQSVTDSTNSQLLHRLSEGQQLEAGTVLVAEAQTAGRGRRGKSWLSPFGANLYFSMYWPLEQGIQAAMGLSLVIGVAVAKTLEQLFQLPVQLKWPNDIYLDGKKLGGILVELAGQSHSQCDAVIGLGLNIRVPPHLQALIDQPFVALQSVLATRPDRNQLVVVLQQQLVSQLQLFNETGFAPFAAEFSQRDLFAGQQVRLSSVKQQIVGICCGVDERGALLLESDGQRQSYYGGELSLRRMSDAAAD</sequence>
<dbReference type="SUPFAM" id="SSF46785">
    <property type="entry name" value="Winged helix' DNA-binding domain"/>
    <property type="match status" value="1"/>
</dbReference>
<dbReference type="SUPFAM" id="SSF55681">
    <property type="entry name" value="Class II aaRS and biotin synthetases"/>
    <property type="match status" value="1"/>
</dbReference>
<keyword evidence="3 6" id="KW-0067">ATP-binding</keyword>
<dbReference type="EMBL" id="JBHSGB010000020">
    <property type="protein sequence ID" value="MFC4657040.1"/>
    <property type="molecule type" value="Genomic_DNA"/>
</dbReference>
<feature type="binding site" evidence="6">
    <location>
        <position position="192"/>
    </location>
    <ligand>
        <name>biotin</name>
        <dbReference type="ChEBI" id="CHEBI:57586"/>
    </ligand>
</feature>
<dbReference type="Proteomes" id="UP001595962">
    <property type="component" value="Unassembled WGS sequence"/>
</dbReference>
<dbReference type="Pfam" id="PF02237">
    <property type="entry name" value="BPL_C"/>
    <property type="match status" value="1"/>
</dbReference>
<dbReference type="GO" id="GO:0004077">
    <property type="term" value="F:biotin--[biotin carboxyl-carrier protein] ligase activity"/>
    <property type="evidence" value="ECO:0007669"/>
    <property type="project" value="UniProtKB-EC"/>
</dbReference>
<dbReference type="PANTHER" id="PTHR12835">
    <property type="entry name" value="BIOTIN PROTEIN LIGASE"/>
    <property type="match status" value="1"/>
</dbReference>
<feature type="binding site" evidence="6">
    <location>
        <begin position="125"/>
        <end position="127"/>
    </location>
    <ligand>
        <name>biotin</name>
        <dbReference type="ChEBI" id="CHEBI:57586"/>
    </ligand>
</feature>
<keyword evidence="6" id="KW-0238">DNA-binding</keyword>
<protein>
    <recommendedName>
        <fullName evidence="6">Bifunctional ligase/repressor BirA</fullName>
    </recommendedName>
    <alternativeName>
        <fullName evidence="6">Biotin operon repressor</fullName>
    </alternativeName>
    <alternativeName>
        <fullName evidence="6">Biotin--[acetyl-CoA-carboxylase] ligase</fullName>
        <ecNumber evidence="6">6.3.4.15</ecNumber>
    </alternativeName>
    <alternativeName>
        <fullName evidence="6">Biotin--protein ligase</fullName>
    </alternativeName>
    <alternativeName>
        <fullName evidence="6">Biotin-[acetyl-CoA carboxylase] synthetase</fullName>
    </alternativeName>
</protein>
<dbReference type="Gene3D" id="1.10.10.10">
    <property type="entry name" value="Winged helix-like DNA-binding domain superfamily/Winged helix DNA-binding domain"/>
    <property type="match status" value="1"/>
</dbReference>
<gene>
    <name evidence="6 8" type="primary">birA</name>
    <name evidence="8" type="ORF">ACFO3I_18665</name>
</gene>